<dbReference type="Gene3D" id="3.40.50.10900">
    <property type="entry name" value="PAC-like subunit"/>
    <property type="match status" value="1"/>
</dbReference>
<dbReference type="GO" id="GO:0005829">
    <property type="term" value="C:cytosol"/>
    <property type="evidence" value="ECO:0007669"/>
    <property type="project" value="TreeGrafter"/>
</dbReference>
<dbReference type="PANTHER" id="PTHR12970">
    <property type="entry name" value="PROTEASOME ASSEMBLY CHAPERONE 2"/>
    <property type="match status" value="1"/>
</dbReference>
<sequence>MQNTRLDLLVSLTRAGRIGYLDDPYILPCAGNDADGPTPCGELAFPLEAYDSRNNGVALVQQRSPVVKSVMECSSPTGPRELQQSGMLVNVQVFNWELQEVESEFPGSWYHQFFPSLTARPTVLQLLHNEDSLLFLSFLGFESDISMVKAG</sequence>
<organism evidence="1">
    <name type="scientific">Populus alba</name>
    <name type="common">White poplar</name>
    <dbReference type="NCBI Taxonomy" id="43335"/>
    <lineage>
        <taxon>Eukaryota</taxon>
        <taxon>Viridiplantae</taxon>
        <taxon>Streptophyta</taxon>
        <taxon>Embryophyta</taxon>
        <taxon>Tracheophyta</taxon>
        <taxon>Spermatophyta</taxon>
        <taxon>Magnoliopsida</taxon>
        <taxon>eudicotyledons</taxon>
        <taxon>Gunneridae</taxon>
        <taxon>Pentapetalae</taxon>
        <taxon>rosids</taxon>
        <taxon>fabids</taxon>
        <taxon>Malpighiales</taxon>
        <taxon>Salicaceae</taxon>
        <taxon>Saliceae</taxon>
        <taxon>Populus</taxon>
    </lineage>
</organism>
<dbReference type="InterPro" id="IPR038389">
    <property type="entry name" value="PSMG2_sf"/>
</dbReference>
<dbReference type="PANTHER" id="PTHR12970:SF1">
    <property type="entry name" value="PROTEASOME ASSEMBLY CHAPERONE 2"/>
    <property type="match status" value="1"/>
</dbReference>
<dbReference type="EMBL" id="RCHU01000435">
    <property type="protein sequence ID" value="TKS05307.1"/>
    <property type="molecule type" value="Genomic_DNA"/>
</dbReference>
<reference evidence="1" key="1">
    <citation type="submission" date="2018-10" db="EMBL/GenBank/DDBJ databases">
        <title>Population genomic analysis revealed the cold adaptation of white poplar.</title>
        <authorList>
            <person name="Liu Y.-J."/>
        </authorList>
    </citation>
    <scope>NUCLEOTIDE SEQUENCE [LARGE SCALE GENOMIC DNA]</scope>
    <source>
        <strain evidence="1">PAL-ZL1</strain>
    </source>
</reference>
<evidence type="ECO:0000313" key="1">
    <source>
        <dbReference type="EMBL" id="TKS05307.1"/>
    </source>
</evidence>
<protein>
    <submittedName>
        <fullName evidence="1">Uncharacterized protein</fullName>
    </submittedName>
</protein>
<dbReference type="AlphaFoldDB" id="A0A4U5Q981"/>
<dbReference type="GO" id="GO:0043248">
    <property type="term" value="P:proteasome assembly"/>
    <property type="evidence" value="ECO:0007669"/>
    <property type="project" value="TreeGrafter"/>
</dbReference>
<gene>
    <name evidence="1" type="ORF">D5086_0000134040</name>
</gene>
<dbReference type="GO" id="GO:0005634">
    <property type="term" value="C:nucleus"/>
    <property type="evidence" value="ECO:0007669"/>
    <property type="project" value="TreeGrafter"/>
</dbReference>
<accession>A0A4U5Q981</accession>
<name>A0A4U5Q981_POPAL</name>
<dbReference type="STRING" id="43335.A0A4U5Q981"/>
<dbReference type="InterPro" id="IPR016562">
    <property type="entry name" value="Proteasome_assmbl_chp_2_euk"/>
</dbReference>
<proteinExistence type="predicted"/>
<comment type="caution">
    <text evidence="1">The sequence shown here is derived from an EMBL/GenBank/DDBJ whole genome shotgun (WGS) entry which is preliminary data.</text>
</comment>